<keyword evidence="1" id="KW-0472">Membrane</keyword>
<evidence type="ECO:0000256" key="1">
    <source>
        <dbReference type="SAM" id="Phobius"/>
    </source>
</evidence>
<sequence length="128" mass="14908">MRYRANYLILYGLAVLLLALLAYLYYRYDPMEHAWFPKCPFKAVTGLDCPGCGSQRAIHALLHGHFGEAMRHNALILPFIPYLLAGFIFRFVKQPSMLLLRWRKILYGEWAIKVVSVVILLHFVIRNL</sequence>
<gene>
    <name evidence="2" type="ORF">ACFS7Y_05985</name>
</gene>
<name>A0ABW6BG22_9SPHI</name>
<evidence type="ECO:0000313" key="2">
    <source>
        <dbReference type="EMBL" id="MFD2966926.1"/>
    </source>
</evidence>
<feature type="transmembrane region" description="Helical" evidence="1">
    <location>
        <begin position="75"/>
        <end position="93"/>
    </location>
</feature>
<dbReference type="Pfam" id="PF10825">
    <property type="entry name" value="DUF2752"/>
    <property type="match status" value="1"/>
</dbReference>
<dbReference type="Proteomes" id="UP001597525">
    <property type="component" value="Unassembled WGS sequence"/>
</dbReference>
<reference evidence="3" key="1">
    <citation type="journal article" date="2019" name="Int. J. Syst. Evol. Microbiol.">
        <title>The Global Catalogue of Microorganisms (GCM) 10K type strain sequencing project: providing services to taxonomists for standard genome sequencing and annotation.</title>
        <authorList>
            <consortium name="The Broad Institute Genomics Platform"/>
            <consortium name="The Broad Institute Genome Sequencing Center for Infectious Disease"/>
            <person name="Wu L."/>
            <person name="Ma J."/>
        </authorList>
    </citation>
    <scope>NUCLEOTIDE SEQUENCE [LARGE SCALE GENOMIC DNA]</scope>
    <source>
        <strain evidence="3">KCTC 22814</strain>
    </source>
</reference>
<dbReference type="InterPro" id="IPR021215">
    <property type="entry name" value="DUF2752"/>
</dbReference>
<evidence type="ECO:0000313" key="3">
    <source>
        <dbReference type="Proteomes" id="UP001597525"/>
    </source>
</evidence>
<organism evidence="2 3">
    <name type="scientific">Sphingobacterium bambusae</name>
    <dbReference type="NCBI Taxonomy" id="662858"/>
    <lineage>
        <taxon>Bacteria</taxon>
        <taxon>Pseudomonadati</taxon>
        <taxon>Bacteroidota</taxon>
        <taxon>Sphingobacteriia</taxon>
        <taxon>Sphingobacteriales</taxon>
        <taxon>Sphingobacteriaceae</taxon>
        <taxon>Sphingobacterium</taxon>
    </lineage>
</organism>
<protein>
    <submittedName>
        <fullName evidence="2">DUF2752 domain-containing protein</fullName>
    </submittedName>
</protein>
<dbReference type="EMBL" id="JBHUPB010000004">
    <property type="protein sequence ID" value="MFD2966926.1"/>
    <property type="molecule type" value="Genomic_DNA"/>
</dbReference>
<proteinExistence type="predicted"/>
<feature type="transmembrane region" description="Helical" evidence="1">
    <location>
        <begin position="7"/>
        <end position="26"/>
    </location>
</feature>
<accession>A0ABW6BG22</accession>
<comment type="caution">
    <text evidence="2">The sequence shown here is derived from an EMBL/GenBank/DDBJ whole genome shotgun (WGS) entry which is preliminary data.</text>
</comment>
<keyword evidence="3" id="KW-1185">Reference proteome</keyword>
<dbReference type="RefSeq" id="WP_320182624.1">
    <property type="nucleotide sequence ID" value="NZ_CP138332.1"/>
</dbReference>
<keyword evidence="1" id="KW-0812">Transmembrane</keyword>
<keyword evidence="1" id="KW-1133">Transmembrane helix</keyword>
<feature type="transmembrane region" description="Helical" evidence="1">
    <location>
        <begin position="105"/>
        <end position="125"/>
    </location>
</feature>